<gene>
    <name evidence="1" type="primary">gatC</name>
    <name evidence="2" type="ORF">VC03_06315</name>
</gene>
<protein>
    <recommendedName>
        <fullName evidence="1">Aspartyl/glutamyl-tRNA(Asn/Gln) amidotransferase subunit C</fullName>
        <shortName evidence="1">Asp/Glu-ADT subunit C</shortName>
        <ecNumber evidence="1">6.3.5.-</ecNumber>
    </recommendedName>
</protein>
<comment type="catalytic activity">
    <reaction evidence="1">
        <text>L-glutamyl-tRNA(Gln) + L-glutamine + ATP + H2O = L-glutaminyl-tRNA(Gln) + L-glutamate + ADP + phosphate + H(+)</text>
        <dbReference type="Rhea" id="RHEA:17521"/>
        <dbReference type="Rhea" id="RHEA-COMP:9681"/>
        <dbReference type="Rhea" id="RHEA-COMP:9684"/>
        <dbReference type="ChEBI" id="CHEBI:15377"/>
        <dbReference type="ChEBI" id="CHEBI:15378"/>
        <dbReference type="ChEBI" id="CHEBI:29985"/>
        <dbReference type="ChEBI" id="CHEBI:30616"/>
        <dbReference type="ChEBI" id="CHEBI:43474"/>
        <dbReference type="ChEBI" id="CHEBI:58359"/>
        <dbReference type="ChEBI" id="CHEBI:78520"/>
        <dbReference type="ChEBI" id="CHEBI:78521"/>
        <dbReference type="ChEBI" id="CHEBI:456216"/>
    </reaction>
</comment>
<keyword evidence="2" id="KW-0808">Transferase</keyword>
<accession>A0A0E3ZB70</accession>
<dbReference type="Pfam" id="PF02686">
    <property type="entry name" value="GatC"/>
    <property type="match status" value="1"/>
</dbReference>
<dbReference type="Gene3D" id="1.10.20.60">
    <property type="entry name" value="Glu-tRNAGln amidotransferase C subunit, N-terminal domain"/>
    <property type="match status" value="1"/>
</dbReference>
<keyword evidence="1" id="KW-0547">Nucleotide-binding</keyword>
<dbReference type="SUPFAM" id="SSF141000">
    <property type="entry name" value="Glu-tRNAGln amidotransferase C subunit"/>
    <property type="match status" value="1"/>
</dbReference>
<evidence type="ECO:0000313" key="3">
    <source>
        <dbReference type="Proteomes" id="UP000033103"/>
    </source>
</evidence>
<reference evidence="2 3" key="1">
    <citation type="journal article" date="2012" name="BMC Genomics">
        <title>Genomic sequence analysis and characterization of Sneathia amnii sp. nov.</title>
        <authorList>
            <consortium name="Vaginal Microbiome Consortium (additional members)"/>
            <person name="Harwich M.D.Jr."/>
            <person name="Serrano M.G."/>
            <person name="Fettweis J.M."/>
            <person name="Alves J.M."/>
            <person name="Reimers M.A."/>
            <person name="Buck G.A."/>
            <person name="Jefferson K.K."/>
        </authorList>
    </citation>
    <scope>NUCLEOTIDE SEQUENCE [LARGE SCALE GENOMIC DNA]</scope>
    <source>
        <strain evidence="2 3">SN35</strain>
    </source>
</reference>
<keyword evidence="1" id="KW-0067">ATP-binding</keyword>
<dbReference type="GO" id="GO:0005524">
    <property type="term" value="F:ATP binding"/>
    <property type="evidence" value="ECO:0007669"/>
    <property type="project" value="UniProtKB-KW"/>
</dbReference>
<dbReference type="InterPro" id="IPR036113">
    <property type="entry name" value="Asp/Glu-ADT_sf_sub_c"/>
</dbReference>
<dbReference type="NCBIfam" id="TIGR00135">
    <property type="entry name" value="gatC"/>
    <property type="match status" value="1"/>
</dbReference>
<dbReference type="GO" id="GO:0070681">
    <property type="term" value="P:glutaminyl-tRNAGln biosynthesis via transamidation"/>
    <property type="evidence" value="ECO:0007669"/>
    <property type="project" value="TreeGrafter"/>
</dbReference>
<dbReference type="GO" id="GO:0006450">
    <property type="term" value="P:regulation of translational fidelity"/>
    <property type="evidence" value="ECO:0007669"/>
    <property type="project" value="InterPro"/>
</dbReference>
<keyword evidence="3" id="KW-1185">Reference proteome</keyword>
<organism evidence="2 3">
    <name type="scientific">Sneathia vaginalis</name>
    <dbReference type="NCBI Taxonomy" id="187101"/>
    <lineage>
        <taxon>Bacteria</taxon>
        <taxon>Fusobacteriati</taxon>
        <taxon>Fusobacteriota</taxon>
        <taxon>Fusobacteriia</taxon>
        <taxon>Fusobacteriales</taxon>
        <taxon>Leptotrichiaceae</taxon>
        <taxon>Sneathia</taxon>
    </lineage>
</organism>
<proteinExistence type="inferred from homology"/>
<dbReference type="EMBL" id="CP011280">
    <property type="protein sequence ID" value="AKC96077.1"/>
    <property type="molecule type" value="Genomic_DNA"/>
</dbReference>
<keyword evidence="1" id="KW-0648">Protein biosynthesis</keyword>
<dbReference type="OrthoDB" id="9813938at2"/>
<dbReference type="PANTHER" id="PTHR15004:SF0">
    <property type="entry name" value="GLUTAMYL-TRNA(GLN) AMIDOTRANSFERASE SUBUNIT C, MITOCHONDRIAL"/>
    <property type="match status" value="1"/>
</dbReference>
<dbReference type="STRING" id="187101.VC03_06315"/>
<comment type="function">
    <text evidence="1">Allows the formation of correctly charged Asn-tRNA(Asn) or Gln-tRNA(Gln) through the transamidation of misacylated Asp-tRNA(Asn) or Glu-tRNA(Gln) in organisms which lack either or both of asparaginyl-tRNA or glutaminyl-tRNA synthetases. The reaction takes place in the presence of glutamine and ATP through an activated phospho-Asp-tRNA(Asn) or phospho-Glu-tRNA(Gln).</text>
</comment>
<dbReference type="GO" id="GO:0050566">
    <property type="term" value="F:asparaginyl-tRNA synthase (glutamine-hydrolyzing) activity"/>
    <property type="evidence" value="ECO:0007669"/>
    <property type="project" value="RHEA"/>
</dbReference>
<comment type="subunit">
    <text evidence="1">Heterotrimer of A, B and C subunits.</text>
</comment>
<sequence>MLSREEVLKIAKLSKLEFNEEELVDMEKSLNEIFDYIKQINEVDVTGVEPLYNVLELKDRTRQDIVNNTEKKEDFLANAPKKDEEFVILPKIV</sequence>
<dbReference type="HAMAP" id="MF_00122">
    <property type="entry name" value="GatC"/>
    <property type="match status" value="1"/>
</dbReference>
<evidence type="ECO:0000313" key="2">
    <source>
        <dbReference type="EMBL" id="AKC96077.1"/>
    </source>
</evidence>
<comment type="similarity">
    <text evidence="1">Belongs to the GatC family.</text>
</comment>
<name>A0A0E3ZB70_9FUSO</name>
<dbReference type="GO" id="GO:0050567">
    <property type="term" value="F:glutaminyl-tRNA synthase (glutamine-hydrolyzing) activity"/>
    <property type="evidence" value="ECO:0007669"/>
    <property type="project" value="UniProtKB-UniRule"/>
</dbReference>
<dbReference type="PATRIC" id="fig|1069640.6.peg.1254"/>
<dbReference type="RefSeq" id="WP_046329181.1">
    <property type="nucleotide sequence ID" value="NZ_CAUPIC010000008.1"/>
</dbReference>
<dbReference type="HOGENOM" id="CLU_105899_2_0_0"/>
<dbReference type="GO" id="GO:0016740">
    <property type="term" value="F:transferase activity"/>
    <property type="evidence" value="ECO:0007669"/>
    <property type="project" value="UniProtKB-KW"/>
</dbReference>
<dbReference type="EC" id="6.3.5.-" evidence="1"/>
<dbReference type="Proteomes" id="UP000033103">
    <property type="component" value="Chromosome"/>
</dbReference>
<dbReference type="KEGG" id="sns:VC03_06315"/>
<keyword evidence="1" id="KW-0436">Ligase</keyword>
<evidence type="ECO:0000256" key="1">
    <source>
        <dbReference type="HAMAP-Rule" id="MF_00122"/>
    </source>
</evidence>
<dbReference type="GO" id="GO:0006412">
    <property type="term" value="P:translation"/>
    <property type="evidence" value="ECO:0007669"/>
    <property type="project" value="UniProtKB-UniRule"/>
</dbReference>
<comment type="catalytic activity">
    <reaction evidence="1">
        <text>L-aspartyl-tRNA(Asn) + L-glutamine + ATP + H2O = L-asparaginyl-tRNA(Asn) + L-glutamate + ADP + phosphate + 2 H(+)</text>
        <dbReference type="Rhea" id="RHEA:14513"/>
        <dbReference type="Rhea" id="RHEA-COMP:9674"/>
        <dbReference type="Rhea" id="RHEA-COMP:9677"/>
        <dbReference type="ChEBI" id="CHEBI:15377"/>
        <dbReference type="ChEBI" id="CHEBI:15378"/>
        <dbReference type="ChEBI" id="CHEBI:29985"/>
        <dbReference type="ChEBI" id="CHEBI:30616"/>
        <dbReference type="ChEBI" id="CHEBI:43474"/>
        <dbReference type="ChEBI" id="CHEBI:58359"/>
        <dbReference type="ChEBI" id="CHEBI:78515"/>
        <dbReference type="ChEBI" id="CHEBI:78516"/>
        <dbReference type="ChEBI" id="CHEBI:456216"/>
    </reaction>
</comment>
<dbReference type="AlphaFoldDB" id="A0A0E3ZB70"/>
<dbReference type="PANTHER" id="PTHR15004">
    <property type="entry name" value="GLUTAMYL-TRNA(GLN) AMIDOTRANSFERASE SUBUNIT C, MITOCHONDRIAL"/>
    <property type="match status" value="1"/>
</dbReference>
<dbReference type="InterPro" id="IPR003837">
    <property type="entry name" value="GatC"/>
</dbReference>